<feature type="compositionally biased region" description="Polar residues" evidence="1">
    <location>
        <begin position="1"/>
        <end position="12"/>
    </location>
</feature>
<keyword evidence="2" id="KW-1133">Transmembrane helix</keyword>
<evidence type="ECO:0000256" key="1">
    <source>
        <dbReference type="SAM" id="MobiDB-lite"/>
    </source>
</evidence>
<evidence type="ECO:0000256" key="2">
    <source>
        <dbReference type="SAM" id="Phobius"/>
    </source>
</evidence>
<reference evidence="4 5" key="1">
    <citation type="journal article" date="2019" name="Int. J. Syst. Evol. Microbiol.">
        <title>The Global Catalogue of Microorganisms (GCM) 10K type strain sequencing project: providing services to taxonomists for standard genome sequencing and annotation.</title>
        <authorList>
            <consortium name="The Broad Institute Genomics Platform"/>
            <consortium name="The Broad Institute Genome Sequencing Center for Infectious Disease"/>
            <person name="Wu L."/>
            <person name="Ma J."/>
        </authorList>
    </citation>
    <scope>NUCLEOTIDE SEQUENCE [LARGE SCALE GENOMIC DNA]</scope>
    <source>
        <strain evidence="4 5">CGMCC 1.3240</strain>
    </source>
</reference>
<feature type="transmembrane region" description="Helical" evidence="2">
    <location>
        <begin position="167"/>
        <end position="186"/>
    </location>
</feature>
<evidence type="ECO:0000259" key="3">
    <source>
        <dbReference type="Pfam" id="PF24035"/>
    </source>
</evidence>
<dbReference type="EMBL" id="JBHSXQ010000003">
    <property type="protein sequence ID" value="MFC6905579.1"/>
    <property type="molecule type" value="Genomic_DNA"/>
</dbReference>
<dbReference type="InterPro" id="IPR036388">
    <property type="entry name" value="WH-like_DNA-bd_sf"/>
</dbReference>
<keyword evidence="2" id="KW-0812">Transmembrane</keyword>
<sequence>MMSTVNAEQSPNGAGVSEVASPEHSLSKDDTFHILQNERRRRVLQYLSDTKGPVDMRDIAEQVAAWEHDTTVQQLTSDQRQRVYIALYQSHLPKLADFDLITYNRSRGVVERTPVADQVTQYLREPDDRSDEGSIGEVEWTRYYGGATAVSICLIVVAWLSSLPVSGIVLAAVITTIYVVVTAGLMRTTEN</sequence>
<feature type="region of interest" description="Disordered" evidence="1">
    <location>
        <begin position="1"/>
        <end position="31"/>
    </location>
</feature>
<evidence type="ECO:0000313" key="4">
    <source>
        <dbReference type="EMBL" id="MFC6905579.1"/>
    </source>
</evidence>
<feature type="domain" description="DUF7344" evidence="3">
    <location>
        <begin position="32"/>
        <end position="111"/>
    </location>
</feature>
<dbReference type="InterPro" id="IPR055768">
    <property type="entry name" value="DUF7344"/>
</dbReference>
<gene>
    <name evidence="4" type="ORF">ACFQGH_10275</name>
</gene>
<dbReference type="RefSeq" id="WP_340604100.1">
    <property type="nucleotide sequence ID" value="NZ_JBBMXV010000003.1"/>
</dbReference>
<protein>
    <recommendedName>
        <fullName evidence="3">DUF7344 domain-containing protein</fullName>
    </recommendedName>
</protein>
<comment type="caution">
    <text evidence="4">The sequence shown here is derived from an EMBL/GenBank/DDBJ whole genome shotgun (WGS) entry which is preliminary data.</text>
</comment>
<dbReference type="Proteomes" id="UP001596312">
    <property type="component" value="Unassembled WGS sequence"/>
</dbReference>
<accession>A0ABD5V9J2</accession>
<organism evidence="4 5">
    <name type="scientific">Halalkalicoccus tibetensis</name>
    <dbReference type="NCBI Taxonomy" id="175632"/>
    <lineage>
        <taxon>Archaea</taxon>
        <taxon>Methanobacteriati</taxon>
        <taxon>Methanobacteriota</taxon>
        <taxon>Stenosarchaea group</taxon>
        <taxon>Halobacteria</taxon>
        <taxon>Halobacteriales</taxon>
        <taxon>Halococcaceae</taxon>
        <taxon>Halalkalicoccus</taxon>
    </lineage>
</organism>
<name>A0ABD5V9J2_9EURY</name>
<feature type="transmembrane region" description="Helical" evidence="2">
    <location>
        <begin position="143"/>
        <end position="161"/>
    </location>
</feature>
<dbReference type="AlphaFoldDB" id="A0ABD5V9J2"/>
<dbReference type="Pfam" id="PF24035">
    <property type="entry name" value="DUF7344"/>
    <property type="match status" value="1"/>
</dbReference>
<proteinExistence type="predicted"/>
<dbReference type="Gene3D" id="1.10.10.10">
    <property type="entry name" value="Winged helix-like DNA-binding domain superfamily/Winged helix DNA-binding domain"/>
    <property type="match status" value="1"/>
</dbReference>
<keyword evidence="5" id="KW-1185">Reference proteome</keyword>
<evidence type="ECO:0000313" key="5">
    <source>
        <dbReference type="Proteomes" id="UP001596312"/>
    </source>
</evidence>
<keyword evidence="2" id="KW-0472">Membrane</keyword>